<dbReference type="STRING" id="1214573.A0A0G2FR02"/>
<dbReference type="EMBL" id="LCUC01000120">
    <property type="protein sequence ID" value="KKY36436.1"/>
    <property type="molecule type" value="Genomic_DNA"/>
</dbReference>
<dbReference type="AlphaFoldDB" id="A0A0G2FR02"/>
<organism evidence="4 5">
    <name type="scientific">Diaporthe ampelina</name>
    <dbReference type="NCBI Taxonomy" id="1214573"/>
    <lineage>
        <taxon>Eukaryota</taxon>
        <taxon>Fungi</taxon>
        <taxon>Dikarya</taxon>
        <taxon>Ascomycota</taxon>
        <taxon>Pezizomycotina</taxon>
        <taxon>Sordariomycetes</taxon>
        <taxon>Sordariomycetidae</taxon>
        <taxon>Diaporthales</taxon>
        <taxon>Diaporthaceae</taxon>
        <taxon>Diaporthe</taxon>
    </lineage>
</organism>
<feature type="region of interest" description="Disordered" evidence="3">
    <location>
        <begin position="1"/>
        <end position="54"/>
    </location>
</feature>
<feature type="repeat" description="TPR" evidence="1">
    <location>
        <begin position="51"/>
        <end position="84"/>
    </location>
</feature>
<reference evidence="4 5" key="2">
    <citation type="submission" date="2015-05" db="EMBL/GenBank/DDBJ databases">
        <authorList>
            <person name="Morales-Cruz A."/>
            <person name="Amrine K.C."/>
            <person name="Cantu D."/>
        </authorList>
    </citation>
    <scope>NUCLEOTIDE SEQUENCE [LARGE SCALE GENOMIC DNA]</scope>
    <source>
        <strain evidence="4">DA912</strain>
    </source>
</reference>
<sequence>MSGKTSAADPAEYIKKADDPKDDVNNRAATEEEPEAVRFSPEEEAELLDESNTHKTEANTLFSSGKYDAAITKYDEAVAVCPNYLDFELAVLKSNVSACYLKLQEWKNASTAATAALEKLGKLETQLAEEEKAAAEAKAKEEEEVEEEIISAGAEKAGPAVPADEKEDPAQVARDKKREDNKRIRYKALIRRARARSEEGGWTNLAGAEEDYKLLAKMDNVSPGDRRLVQQQLKVLPARVNEAKEKETAEMWGKLKDLGNGILKPFGLSTDQFQMVQDPKTGGYSMNFKSD</sequence>
<evidence type="ECO:0000256" key="1">
    <source>
        <dbReference type="PROSITE-ProRule" id="PRU00339"/>
    </source>
</evidence>
<name>A0A0G2FR02_9PEZI</name>
<dbReference type="OrthoDB" id="1872379at2759"/>
<evidence type="ECO:0000313" key="5">
    <source>
        <dbReference type="Proteomes" id="UP000034680"/>
    </source>
</evidence>
<dbReference type="Proteomes" id="UP000034680">
    <property type="component" value="Unassembled WGS sequence"/>
</dbReference>
<dbReference type="Gene3D" id="1.25.40.10">
    <property type="entry name" value="Tetratricopeptide repeat domain"/>
    <property type="match status" value="1"/>
</dbReference>
<keyword evidence="2" id="KW-0175">Coiled coil</keyword>
<feature type="coiled-coil region" evidence="2">
    <location>
        <begin position="113"/>
        <end position="148"/>
    </location>
</feature>
<gene>
    <name evidence="4" type="ORF">UCDDA912_g03569</name>
</gene>
<keyword evidence="1" id="KW-0802">TPR repeat</keyword>
<keyword evidence="5" id="KW-1185">Reference proteome</keyword>
<feature type="compositionally biased region" description="Basic and acidic residues" evidence="3">
    <location>
        <begin position="12"/>
        <end position="25"/>
    </location>
</feature>
<dbReference type="PANTHER" id="PTHR46014">
    <property type="entry name" value="TETRATRICOPEPTIDE REPEAT PROTEIN 1"/>
    <property type="match status" value="1"/>
</dbReference>
<dbReference type="PANTHER" id="PTHR46014:SF1">
    <property type="entry name" value="TETRATRICOPEPTIDE REPEAT PROTEIN 1"/>
    <property type="match status" value="1"/>
</dbReference>
<evidence type="ECO:0000256" key="3">
    <source>
        <dbReference type="SAM" id="MobiDB-lite"/>
    </source>
</evidence>
<evidence type="ECO:0000313" key="4">
    <source>
        <dbReference type="EMBL" id="KKY36436.1"/>
    </source>
</evidence>
<dbReference type="SMART" id="SM00028">
    <property type="entry name" value="TPR"/>
    <property type="match status" value="2"/>
</dbReference>
<dbReference type="Pfam" id="PF13414">
    <property type="entry name" value="TPR_11"/>
    <property type="match status" value="1"/>
</dbReference>
<comment type="caution">
    <text evidence="4">The sequence shown here is derived from an EMBL/GenBank/DDBJ whole genome shotgun (WGS) entry which is preliminary data.</text>
</comment>
<dbReference type="InterPro" id="IPR052769">
    <property type="entry name" value="TPR_domain_protein"/>
</dbReference>
<reference evidence="4 5" key="1">
    <citation type="submission" date="2015-05" db="EMBL/GenBank/DDBJ databases">
        <title>Distinctive expansion of gene families associated with plant cell wall degradation and secondary metabolism in the genomes of grapevine trunk pathogens.</title>
        <authorList>
            <person name="Lawrence D.P."/>
            <person name="Travadon R."/>
            <person name="Rolshausen P.E."/>
            <person name="Baumgartner K."/>
        </authorList>
    </citation>
    <scope>NUCLEOTIDE SEQUENCE [LARGE SCALE GENOMIC DNA]</scope>
    <source>
        <strain evidence="4">DA912</strain>
    </source>
</reference>
<dbReference type="SUPFAM" id="SSF48452">
    <property type="entry name" value="TPR-like"/>
    <property type="match status" value="1"/>
</dbReference>
<dbReference type="InterPro" id="IPR011990">
    <property type="entry name" value="TPR-like_helical_dom_sf"/>
</dbReference>
<proteinExistence type="predicted"/>
<protein>
    <submittedName>
        <fullName evidence="4">Putative tetratricopeptide repeat protein 1</fullName>
    </submittedName>
</protein>
<dbReference type="InterPro" id="IPR019734">
    <property type="entry name" value="TPR_rpt"/>
</dbReference>
<dbReference type="PROSITE" id="PS50005">
    <property type="entry name" value="TPR"/>
    <property type="match status" value="1"/>
</dbReference>
<accession>A0A0G2FR02</accession>
<feature type="region of interest" description="Disordered" evidence="3">
    <location>
        <begin position="152"/>
        <end position="178"/>
    </location>
</feature>
<evidence type="ECO:0000256" key="2">
    <source>
        <dbReference type="SAM" id="Coils"/>
    </source>
</evidence>